<dbReference type="Pfam" id="PF16555">
    <property type="entry name" value="GramPos_pilinD1"/>
    <property type="match status" value="1"/>
</dbReference>
<dbReference type="InterPro" id="IPR013783">
    <property type="entry name" value="Ig-like_fold"/>
</dbReference>
<keyword evidence="1" id="KW-0472">Membrane</keyword>
<feature type="transmembrane region" description="Helical" evidence="1">
    <location>
        <begin position="509"/>
        <end position="529"/>
    </location>
</feature>
<protein>
    <submittedName>
        <fullName evidence="4">LPXTG-domain-containing protein cell wall anchor domain</fullName>
    </submittedName>
</protein>
<evidence type="ECO:0000313" key="5">
    <source>
        <dbReference type="Proteomes" id="UP000183700"/>
    </source>
</evidence>
<comment type="caution">
    <text evidence="4">The sequence shown here is derived from an EMBL/GenBank/DDBJ whole genome shotgun (WGS) entry which is preliminary data.</text>
</comment>
<dbReference type="InterPro" id="IPR041033">
    <property type="entry name" value="SpaA_PFL_dom_1"/>
</dbReference>
<dbReference type="InterPro" id="IPR048052">
    <property type="entry name" value="FM1-like"/>
</dbReference>
<feature type="domain" description="Gram-positive pilin subunit D1 N-terminal" evidence="2">
    <location>
        <begin position="20"/>
        <end position="173"/>
    </location>
</feature>
<keyword evidence="1" id="KW-1133">Transmembrane helix</keyword>
<dbReference type="NCBIfam" id="NF033902">
    <property type="entry name" value="iso_D2_wall_anc"/>
    <property type="match status" value="1"/>
</dbReference>
<proteinExistence type="predicted"/>
<dbReference type="Proteomes" id="UP000183700">
    <property type="component" value="Unassembled WGS sequence"/>
</dbReference>
<evidence type="ECO:0000259" key="3">
    <source>
        <dbReference type="Pfam" id="PF17802"/>
    </source>
</evidence>
<dbReference type="EMBL" id="JXKM01000004">
    <property type="protein sequence ID" value="OJG35990.1"/>
    <property type="molecule type" value="Genomic_DNA"/>
</dbReference>
<dbReference type="InterPro" id="IPR032364">
    <property type="entry name" value="GramPos_pilinD1_N"/>
</dbReference>
<reference evidence="4 5" key="1">
    <citation type="submission" date="2014-12" db="EMBL/GenBank/DDBJ databases">
        <title>Draft genome sequences of 29 type strains of Enterococci.</title>
        <authorList>
            <person name="Zhong Z."/>
            <person name="Sun Z."/>
            <person name="Liu W."/>
            <person name="Zhang W."/>
            <person name="Zhang H."/>
        </authorList>
    </citation>
    <scope>NUCLEOTIDE SEQUENCE [LARGE SCALE GENOMIC DNA]</scope>
    <source>
        <strain evidence="4 5">DSM 22802</strain>
    </source>
</reference>
<dbReference type="Gene3D" id="2.60.40.10">
    <property type="entry name" value="Immunoglobulins"/>
    <property type="match status" value="2"/>
</dbReference>
<evidence type="ECO:0000259" key="2">
    <source>
        <dbReference type="Pfam" id="PF16555"/>
    </source>
</evidence>
<accession>A0A1L8SV63</accession>
<keyword evidence="5" id="KW-1185">Reference proteome</keyword>
<evidence type="ECO:0000313" key="4">
    <source>
        <dbReference type="EMBL" id="OJG35990.1"/>
    </source>
</evidence>
<feature type="domain" description="SpaA-like prealbumin fold" evidence="3">
    <location>
        <begin position="387"/>
        <end position="489"/>
    </location>
</feature>
<organism evidence="4 5">
    <name type="scientific">Enterococcus devriesei</name>
    <dbReference type="NCBI Taxonomy" id="319970"/>
    <lineage>
        <taxon>Bacteria</taxon>
        <taxon>Bacillati</taxon>
        <taxon>Bacillota</taxon>
        <taxon>Bacilli</taxon>
        <taxon>Lactobacillales</taxon>
        <taxon>Enterococcaceae</taxon>
        <taxon>Enterococcus</taxon>
    </lineage>
</organism>
<dbReference type="Pfam" id="PF17802">
    <property type="entry name" value="SpaA"/>
    <property type="match status" value="1"/>
</dbReference>
<dbReference type="STRING" id="319970.RV00_GL002134"/>
<keyword evidence="1" id="KW-0812">Transmembrane</keyword>
<dbReference type="AlphaFoldDB" id="A0A1L8SV63"/>
<evidence type="ECO:0000256" key="1">
    <source>
        <dbReference type="SAM" id="Phobius"/>
    </source>
</evidence>
<name>A0A1L8SV63_9ENTE</name>
<dbReference type="Gene3D" id="2.60.40.740">
    <property type="match status" value="1"/>
</dbReference>
<gene>
    <name evidence="4" type="ORF">RV00_GL002134</name>
</gene>
<sequence length="539" mass="58589">MVPLIAGLAGFGNEASAAGDTVNVTLHKKKMDQFPTAMKNPGEVTDAFDHFQPLEGVTFTPYDVTTAFYAALDEELAKGTDYDDAVKLVVKDFALDPSATPAATGKATDSDGKVEFKDLAKRTAGGIYKVYFFKEDVPADYEEYEGYPTLLVLPAMKADGTTPIEDIHLYPKNKLKNEENPKKELLDDEGNPLTVPTDGYYVYDIGKVVSYKASFTFPSQIGEILHDVGTAGVDQTRYSKFELKDEVSVEGMKFEGISEIWIGGVKLDTAARAALEDKMPITPVNAGPTGPYTGKKAGFTMAAKLNNEKSDGDAAKFGESVATAEFLKKYAGQKIELVYGVSFTNETAVDVKVENDFLVNMEHDGGQADNRENDQTVPGISTGGMKFLKYEEGDKAQGLQGAEFAILKKDGSDEYYLTQDADKKPAWTKIDASNPISQADKFVSAEDGSFKVEGLAKGTYYLRETKAPHGFQLLTEDKEFEVKAGSYTTTALRYDVANVTEGGFLPSTGGMGIVAFLLVGLSLMSVAYFRYRKVQHAAE</sequence>